<evidence type="ECO:0000313" key="3">
    <source>
        <dbReference type="Proteomes" id="UP000053732"/>
    </source>
</evidence>
<accession>A0A0G4PQ36</accession>
<reference evidence="2 3" key="1">
    <citation type="journal article" date="2014" name="Nat. Commun.">
        <title>Multiple recent horizontal transfers of a large genomic region in cheese making fungi.</title>
        <authorList>
            <person name="Cheeseman K."/>
            <person name="Ropars J."/>
            <person name="Renault P."/>
            <person name="Dupont J."/>
            <person name="Gouzy J."/>
            <person name="Branca A."/>
            <person name="Abraham A.L."/>
            <person name="Ceppi M."/>
            <person name="Conseiller E."/>
            <person name="Debuchy R."/>
            <person name="Malagnac F."/>
            <person name="Goarin A."/>
            <person name="Silar P."/>
            <person name="Lacoste S."/>
            <person name="Sallet E."/>
            <person name="Bensimon A."/>
            <person name="Giraud T."/>
            <person name="Brygoo Y."/>
        </authorList>
    </citation>
    <scope>NUCLEOTIDE SEQUENCE [LARGE SCALE GENOMIC DNA]</scope>
    <source>
        <strain evidence="3">FM 013</strain>
    </source>
</reference>
<feature type="repeat" description="ANK" evidence="1">
    <location>
        <begin position="29"/>
        <end position="61"/>
    </location>
</feature>
<dbReference type="EMBL" id="HG793161">
    <property type="protein sequence ID" value="CRL28465.1"/>
    <property type="molecule type" value="Genomic_DNA"/>
</dbReference>
<dbReference type="Pfam" id="PF12796">
    <property type="entry name" value="Ank_2"/>
    <property type="match status" value="1"/>
</dbReference>
<evidence type="ECO:0000256" key="1">
    <source>
        <dbReference type="PROSITE-ProRule" id="PRU00023"/>
    </source>
</evidence>
<dbReference type="Proteomes" id="UP000053732">
    <property type="component" value="Unassembled WGS sequence"/>
</dbReference>
<keyword evidence="1" id="KW-0040">ANK repeat</keyword>
<organism evidence="2 3">
    <name type="scientific">Penicillium camemberti (strain FM 013)</name>
    <dbReference type="NCBI Taxonomy" id="1429867"/>
    <lineage>
        <taxon>Eukaryota</taxon>
        <taxon>Fungi</taxon>
        <taxon>Dikarya</taxon>
        <taxon>Ascomycota</taxon>
        <taxon>Pezizomycotina</taxon>
        <taxon>Eurotiomycetes</taxon>
        <taxon>Eurotiomycetidae</taxon>
        <taxon>Eurotiales</taxon>
        <taxon>Aspergillaceae</taxon>
        <taxon>Penicillium</taxon>
    </lineage>
</organism>
<protein>
    <submittedName>
        <fullName evidence="2">Ankyrin repeat-containing domain</fullName>
    </submittedName>
</protein>
<name>A0A0G4PQ36_PENC3</name>
<proteinExistence type="predicted"/>
<gene>
    <name evidence="2" type="ORF">PCAMFM013_S028g000018</name>
</gene>
<dbReference type="PROSITE" id="PS50088">
    <property type="entry name" value="ANK_REPEAT"/>
    <property type="match status" value="1"/>
</dbReference>
<dbReference type="Gene3D" id="1.25.40.20">
    <property type="entry name" value="Ankyrin repeat-containing domain"/>
    <property type="match status" value="1"/>
</dbReference>
<sequence length="98" mass="10690">MAAFKGDITMMQILLAARATVNRTNNPDDYLHPLFLAVSQGKKEATRILLEADADLQVAERYKVSNGERKRSLFERALKASDLPMCQILLANGAAAGA</sequence>
<keyword evidence="3" id="KW-1185">Reference proteome</keyword>
<dbReference type="InterPro" id="IPR002110">
    <property type="entry name" value="Ankyrin_rpt"/>
</dbReference>
<dbReference type="InterPro" id="IPR036770">
    <property type="entry name" value="Ankyrin_rpt-contain_sf"/>
</dbReference>
<evidence type="ECO:0000313" key="2">
    <source>
        <dbReference type="EMBL" id="CRL28465.1"/>
    </source>
</evidence>
<dbReference type="SUPFAM" id="SSF48403">
    <property type="entry name" value="Ankyrin repeat"/>
    <property type="match status" value="1"/>
</dbReference>
<dbReference type="AlphaFoldDB" id="A0A0G4PQ36"/>